<dbReference type="SUPFAM" id="SSF53335">
    <property type="entry name" value="S-adenosyl-L-methionine-dependent methyltransferases"/>
    <property type="match status" value="1"/>
</dbReference>
<keyword evidence="2" id="KW-0507">mRNA processing</keyword>
<proteinExistence type="predicted"/>
<keyword evidence="5" id="KW-0694">RNA-binding</keyword>
<evidence type="ECO:0000256" key="2">
    <source>
        <dbReference type="ARBA" id="ARBA00022664"/>
    </source>
</evidence>
<dbReference type="PANTHER" id="PTHR12189">
    <property type="entry name" value="MRNA GUANINE-7- METHYLTRANSFERASE"/>
    <property type="match status" value="1"/>
</dbReference>
<organism evidence="8">
    <name type="scientific">viral metagenome</name>
    <dbReference type="NCBI Taxonomy" id="1070528"/>
    <lineage>
        <taxon>unclassified sequences</taxon>
        <taxon>metagenomes</taxon>
        <taxon>organismal metagenomes</taxon>
    </lineage>
</organism>
<dbReference type="GO" id="GO:0005524">
    <property type="term" value="F:ATP binding"/>
    <property type="evidence" value="ECO:0007669"/>
    <property type="project" value="InterPro"/>
</dbReference>
<dbReference type="Gene3D" id="2.40.50.140">
    <property type="entry name" value="Nucleic acid-binding proteins"/>
    <property type="match status" value="1"/>
</dbReference>
<reference evidence="8" key="1">
    <citation type="journal article" date="2020" name="Nature">
        <title>Giant virus diversity and host interactions through global metagenomics.</title>
        <authorList>
            <person name="Schulz F."/>
            <person name="Roux S."/>
            <person name="Paez-Espino D."/>
            <person name="Jungbluth S."/>
            <person name="Walsh D.A."/>
            <person name="Denef V.J."/>
            <person name="McMahon K.D."/>
            <person name="Konstantinidis K.T."/>
            <person name="Eloe-Fadrosh E.A."/>
            <person name="Kyrpides N.C."/>
            <person name="Woyke T."/>
        </authorList>
    </citation>
    <scope>NUCLEOTIDE SEQUENCE</scope>
    <source>
        <strain evidence="8">GVMAG-S-1035237-23</strain>
    </source>
</reference>
<dbReference type="Gene3D" id="3.40.50.150">
    <property type="entry name" value="Vaccinia Virus protein VP39"/>
    <property type="match status" value="1"/>
</dbReference>
<dbReference type="InterPro" id="IPR013846">
    <property type="entry name" value="mRNA_cap_enzyme_C"/>
</dbReference>
<dbReference type="InterPro" id="IPR029063">
    <property type="entry name" value="SAM-dependent_MTases_sf"/>
</dbReference>
<dbReference type="NCBIfam" id="TIGR02464">
    <property type="entry name" value="ribofla_fusion"/>
    <property type="match status" value="1"/>
</dbReference>
<dbReference type="InterPro" id="IPR037238">
    <property type="entry name" value="YbiA-like_sf"/>
</dbReference>
<protein>
    <recommendedName>
        <fullName evidence="7">mRNA cap 0 methyltransferase domain-containing protein</fullName>
    </recommendedName>
</protein>
<keyword evidence="1" id="KW-0489">Methyltransferase</keyword>
<accession>A0A6C0AJ58</accession>
<dbReference type="InterPro" id="IPR001339">
    <property type="entry name" value="mRNA_cap_enzyme_adenylation"/>
</dbReference>
<dbReference type="PROSITE" id="PS51562">
    <property type="entry name" value="RNA_CAP0_MT"/>
    <property type="match status" value="1"/>
</dbReference>
<evidence type="ECO:0000256" key="6">
    <source>
        <dbReference type="ARBA" id="ARBA00023042"/>
    </source>
</evidence>
<dbReference type="Gene3D" id="1.10.357.40">
    <property type="entry name" value="YbiA-like"/>
    <property type="match status" value="1"/>
</dbReference>
<dbReference type="EMBL" id="MN740642">
    <property type="protein sequence ID" value="QHS79365.1"/>
    <property type="molecule type" value="Genomic_DNA"/>
</dbReference>
<name>A0A6C0AJ58_9ZZZZ</name>
<dbReference type="Pfam" id="PF03919">
    <property type="entry name" value="mRNA_cap_C"/>
    <property type="match status" value="1"/>
</dbReference>
<dbReference type="CDD" id="cd15457">
    <property type="entry name" value="NADAR"/>
    <property type="match status" value="1"/>
</dbReference>
<sequence length="1125" mass="128913">MELITKGVIESIAEFIGTAKKDHKAELECKLLSDKIQTKDVADRLMKTIQGLSVGTVVETHYMTFSYPDKIRVNVCETGNIFKLVSTNSFRGLPLDVERKEPYYKGTQKDVVDVPEATAKFTLRSEVKIRKDWEGSPNDPKSHVRLIHRRSFTTASELFRIDFSMVKSRGANVKHSLKTLLKQQPKYELEIEFIAKDTKLESDVVAEEIVKVVTLILQSYYQTPFLLTVSDIQRYTREFEMSHNIFFNPVTMMRRHLSLDIPHNISKGYTVTNKADGERAGLYVSRDRKLLKITKRSVTWTGVTALNDAHIGDFVDGEYIIQHNLFCIFDVYRYRNRDVRSLPLMKTDEDTSTNSRLGVARAFIEDLKSQFTAAPSLIPLRVETKLFLAGDGTSMEEAIRTLLSTEFEYETDGLIFTPRDTGVAPSEDRRGDTWTRVYKWKPADQNSIDFLLTMDDKEGFDPVLNVPARVGQLFVSRTPRDNNMIYPREIMTGEYVEPTLPESLQKIAETNTRIPSVFQPSMPRDPEAYKIVVPMNDKNVPVDKTGNKVENNTIVECAYDVDTKRWTILRTRYDKTHEYRVLHKPQYGNDIATAESIWTSMHVPISESMLSSFATDIVKDVLEDDYYRDDLKRETRVFADVYTFHNRVKKDLYRKCIEKGQTLLELAMGQAGDLQKWKMTQPSKVVGVDFSLANITSPIKGAAVRYILEKRDNPHVYLPPALFLEGDMTHFPLLEQTDKYMPILMGTETAGTEYLEKFHGLQEFDIVSCQFAIHYACETEEKFRAFVKNVDKYGKKTFFGTCLDGQAVYALLMGKKTHLFGNDKQLAGEFTKQYEDRENWTEEFGLGIKVFLESFDRPAVEYLVPFGKVVDIFAEFGFVLESSEMFSELYQSQTNIRLTSEQQTFSFLHRAFTFRKQAKREVVVEEEVKPIAAEPEIKIDEAVTVEPKKSTKKIKKEKEVEELEPVLFNVGDETGGEFMSFSNDAKKSVEIDGETYPSVTHYVSAMEALESKNDAMKDKIMSTLTAKAVKAVVKKLEKNDVWEAKRETVMQKAIRAKFTQHPELRKKLLETGKRPIGFADARDVFWGIGTSVDTDKAKKASKWRGMNKLGKILEDLRSRFAEEST</sequence>
<dbReference type="SUPFAM" id="SSF50249">
    <property type="entry name" value="Nucleic acid-binding proteins"/>
    <property type="match status" value="1"/>
</dbReference>
<dbReference type="GO" id="GO:0004484">
    <property type="term" value="F:mRNA guanylyltransferase activity"/>
    <property type="evidence" value="ECO:0007669"/>
    <property type="project" value="InterPro"/>
</dbReference>
<evidence type="ECO:0000313" key="8">
    <source>
        <dbReference type="EMBL" id="QHS79365.1"/>
    </source>
</evidence>
<dbReference type="Pfam" id="PF03291">
    <property type="entry name" value="mRNA_G-N7_MeTrfase"/>
    <property type="match status" value="1"/>
</dbReference>
<feature type="domain" description="MRNA cap 0 methyltransferase" evidence="7">
    <location>
        <begin position="636"/>
        <end position="917"/>
    </location>
</feature>
<dbReference type="SUPFAM" id="SSF56091">
    <property type="entry name" value="DNA ligase/mRNA capping enzyme, catalytic domain"/>
    <property type="match status" value="1"/>
</dbReference>
<evidence type="ECO:0000256" key="4">
    <source>
        <dbReference type="ARBA" id="ARBA00022691"/>
    </source>
</evidence>
<dbReference type="AlphaFoldDB" id="A0A6C0AJ58"/>
<keyword evidence="6" id="KW-0506">mRNA capping</keyword>
<dbReference type="GO" id="GO:0003723">
    <property type="term" value="F:RNA binding"/>
    <property type="evidence" value="ECO:0007669"/>
    <property type="project" value="UniProtKB-KW"/>
</dbReference>
<dbReference type="InterPro" id="IPR012816">
    <property type="entry name" value="NADAR"/>
</dbReference>
<evidence type="ECO:0000259" key="7">
    <source>
        <dbReference type="PROSITE" id="PS51562"/>
    </source>
</evidence>
<dbReference type="GO" id="GO:0004482">
    <property type="term" value="F:mRNA 5'-cap (guanine-N7-)-methyltransferase activity"/>
    <property type="evidence" value="ECO:0007669"/>
    <property type="project" value="InterPro"/>
</dbReference>
<keyword evidence="3" id="KW-0808">Transferase</keyword>
<evidence type="ECO:0000256" key="5">
    <source>
        <dbReference type="ARBA" id="ARBA00022884"/>
    </source>
</evidence>
<evidence type="ECO:0000256" key="1">
    <source>
        <dbReference type="ARBA" id="ARBA00022603"/>
    </source>
</evidence>
<dbReference type="Pfam" id="PF08719">
    <property type="entry name" value="NADAR"/>
    <property type="match status" value="1"/>
</dbReference>
<keyword evidence="4" id="KW-0949">S-adenosyl-L-methionine</keyword>
<dbReference type="InterPro" id="IPR012340">
    <property type="entry name" value="NA-bd_OB-fold"/>
</dbReference>
<evidence type="ECO:0000256" key="3">
    <source>
        <dbReference type="ARBA" id="ARBA00022679"/>
    </source>
</evidence>
<dbReference type="PANTHER" id="PTHR12189:SF2">
    <property type="entry name" value="MRNA CAP GUANINE-N7 METHYLTRANSFERASE"/>
    <property type="match status" value="1"/>
</dbReference>
<dbReference type="InterPro" id="IPR039753">
    <property type="entry name" value="RG7MT1"/>
</dbReference>
<dbReference type="Gene3D" id="3.30.470.30">
    <property type="entry name" value="DNA ligase/mRNA capping enzyme"/>
    <property type="match status" value="1"/>
</dbReference>
<dbReference type="SUPFAM" id="SSF143990">
    <property type="entry name" value="YbiA-like"/>
    <property type="match status" value="1"/>
</dbReference>
<dbReference type="GO" id="GO:0005634">
    <property type="term" value="C:nucleus"/>
    <property type="evidence" value="ECO:0007669"/>
    <property type="project" value="TreeGrafter"/>
</dbReference>
<dbReference type="Pfam" id="PF01331">
    <property type="entry name" value="mRNA_cap_enzyme"/>
    <property type="match status" value="1"/>
</dbReference>
<dbReference type="InterPro" id="IPR004971">
    <property type="entry name" value="mRNA_G-N7_MeTrfase_dom"/>
</dbReference>